<keyword evidence="4" id="KW-0032">Aminotransferase</keyword>
<organism evidence="4 5">
    <name type="scientific">Paenibacillus antri</name>
    <dbReference type="NCBI Taxonomy" id="2582848"/>
    <lineage>
        <taxon>Bacteria</taxon>
        <taxon>Bacillati</taxon>
        <taxon>Bacillota</taxon>
        <taxon>Bacilli</taxon>
        <taxon>Bacillales</taxon>
        <taxon>Paenibacillaceae</taxon>
        <taxon>Paenibacillus</taxon>
    </lineage>
</organism>
<protein>
    <submittedName>
        <fullName evidence="4">DegT/DnrJ/EryC1/StrS family aminotransferase</fullName>
    </submittedName>
</protein>
<dbReference type="PANTHER" id="PTHR30244:SF34">
    <property type="entry name" value="DTDP-4-AMINO-4,6-DIDEOXYGALACTOSE TRANSAMINASE"/>
    <property type="match status" value="1"/>
</dbReference>
<dbReference type="Proteomes" id="UP000309676">
    <property type="component" value="Unassembled WGS sequence"/>
</dbReference>
<comment type="similarity">
    <text evidence="3">Belongs to the DegT/DnrJ/EryC1 family.</text>
</comment>
<name>A0A5R9GBP2_9BACL</name>
<keyword evidence="5" id="KW-1185">Reference proteome</keyword>
<dbReference type="InterPro" id="IPR015424">
    <property type="entry name" value="PyrdxlP-dep_Trfase"/>
</dbReference>
<dbReference type="RefSeq" id="WP_138191439.1">
    <property type="nucleotide sequence ID" value="NZ_VCIW01000001.1"/>
</dbReference>
<accession>A0A5R9GBP2</accession>
<dbReference type="Gene3D" id="3.40.640.10">
    <property type="entry name" value="Type I PLP-dependent aspartate aminotransferase-like (Major domain)"/>
    <property type="match status" value="1"/>
</dbReference>
<keyword evidence="2 3" id="KW-0663">Pyridoxal phosphate</keyword>
<keyword evidence="4" id="KW-0808">Transferase</keyword>
<evidence type="ECO:0000256" key="1">
    <source>
        <dbReference type="PIRSR" id="PIRSR000390-1"/>
    </source>
</evidence>
<dbReference type="InterPro" id="IPR015421">
    <property type="entry name" value="PyrdxlP-dep_Trfase_major"/>
</dbReference>
<dbReference type="GO" id="GO:0008483">
    <property type="term" value="F:transaminase activity"/>
    <property type="evidence" value="ECO:0007669"/>
    <property type="project" value="UniProtKB-KW"/>
</dbReference>
<dbReference type="GO" id="GO:0000271">
    <property type="term" value="P:polysaccharide biosynthetic process"/>
    <property type="evidence" value="ECO:0007669"/>
    <property type="project" value="TreeGrafter"/>
</dbReference>
<dbReference type="PIRSF" id="PIRSF000390">
    <property type="entry name" value="PLP_StrS"/>
    <property type="match status" value="1"/>
</dbReference>
<dbReference type="EMBL" id="VCIW01000001">
    <property type="protein sequence ID" value="TLS53882.1"/>
    <property type="molecule type" value="Genomic_DNA"/>
</dbReference>
<evidence type="ECO:0000256" key="2">
    <source>
        <dbReference type="PIRSR" id="PIRSR000390-2"/>
    </source>
</evidence>
<dbReference type="PANTHER" id="PTHR30244">
    <property type="entry name" value="TRANSAMINASE"/>
    <property type="match status" value="1"/>
</dbReference>
<gene>
    <name evidence="4" type="ORF">FE782_00550</name>
</gene>
<evidence type="ECO:0000313" key="4">
    <source>
        <dbReference type="EMBL" id="TLS53882.1"/>
    </source>
</evidence>
<dbReference type="Gene3D" id="3.90.1150.10">
    <property type="entry name" value="Aspartate Aminotransferase, domain 1"/>
    <property type="match status" value="1"/>
</dbReference>
<reference evidence="4 5" key="1">
    <citation type="submission" date="2019-05" db="EMBL/GenBank/DDBJ databases">
        <authorList>
            <person name="Narsing Rao M.P."/>
            <person name="Li W.J."/>
        </authorList>
    </citation>
    <scope>NUCLEOTIDE SEQUENCE [LARGE SCALE GENOMIC DNA]</scope>
    <source>
        <strain evidence="4 5">SYSU_K30003</strain>
    </source>
</reference>
<dbReference type="CDD" id="cd00616">
    <property type="entry name" value="AHBA_syn"/>
    <property type="match status" value="1"/>
</dbReference>
<dbReference type="Pfam" id="PF01041">
    <property type="entry name" value="DegT_DnrJ_EryC1"/>
    <property type="match status" value="1"/>
</dbReference>
<feature type="modified residue" description="N6-(pyridoxal phosphate)lysine" evidence="2">
    <location>
        <position position="207"/>
    </location>
</feature>
<feature type="active site" description="Proton acceptor" evidence="1">
    <location>
        <position position="207"/>
    </location>
</feature>
<evidence type="ECO:0000313" key="5">
    <source>
        <dbReference type="Proteomes" id="UP000309676"/>
    </source>
</evidence>
<dbReference type="InterPro" id="IPR000653">
    <property type="entry name" value="DegT/StrS_aminotransferase"/>
</dbReference>
<dbReference type="InterPro" id="IPR015422">
    <property type="entry name" value="PyrdxlP-dep_Trfase_small"/>
</dbReference>
<evidence type="ECO:0000256" key="3">
    <source>
        <dbReference type="RuleBase" id="RU004508"/>
    </source>
</evidence>
<comment type="caution">
    <text evidence="4">The sequence shown here is derived from an EMBL/GenBank/DDBJ whole genome shotgun (WGS) entry which is preliminary data.</text>
</comment>
<dbReference type="SUPFAM" id="SSF53383">
    <property type="entry name" value="PLP-dependent transferases"/>
    <property type="match status" value="1"/>
</dbReference>
<sequence length="411" mass="45266">MSNNDQTLAIHGGTPVRKEGFAEWPIYDELEEQYLLRVLHSSKWGGVGPVKSDDYSPMIPQAEKKFAELHDADFAVACCNGTVALTIALQAAGVRPGDEVIVPPYTFIATAFGALAYGVIPVFADIDENTLLIDPEAVERAVTPKTRAVIAVHIAGAPADLTKLKEVTTKHGLVLIEDAAQAVGAEWEGRKIGAIGDIGTFSFQSSKNLNSGEGGMIVTNSRELWERVWSIVNVGRIPGGAWYQHELVGQNYRITEFQAAILLAQMTRLEEQMQIRESRTALLDSLLSTIDGISPVPAPEGTTKHAHHLYMLTLDKEFAGRIDKDEFIRRMNAEGIPLAYGYVPLNQNRAILSSIREWTGQERYDACPVCEELCAKRVLWLHQNVLLSDESAIEDIAKAFRKVIASYHVNT</sequence>
<dbReference type="OrthoDB" id="9810913at2"/>
<dbReference type="GO" id="GO:0030170">
    <property type="term" value="F:pyridoxal phosphate binding"/>
    <property type="evidence" value="ECO:0007669"/>
    <property type="project" value="TreeGrafter"/>
</dbReference>
<proteinExistence type="inferred from homology"/>
<dbReference type="AlphaFoldDB" id="A0A5R9GBP2"/>